<comment type="caution">
    <text evidence="1">The sequence shown here is derived from an EMBL/GenBank/DDBJ whole genome shotgun (WGS) entry which is preliminary data.</text>
</comment>
<organism evidence="1 2">
    <name type="scientific">Lasiodiplodia mahajangana</name>
    <dbReference type="NCBI Taxonomy" id="1108764"/>
    <lineage>
        <taxon>Eukaryota</taxon>
        <taxon>Fungi</taxon>
        <taxon>Dikarya</taxon>
        <taxon>Ascomycota</taxon>
        <taxon>Pezizomycotina</taxon>
        <taxon>Dothideomycetes</taxon>
        <taxon>Dothideomycetes incertae sedis</taxon>
        <taxon>Botryosphaeriales</taxon>
        <taxon>Botryosphaeriaceae</taxon>
        <taxon>Lasiodiplodia</taxon>
    </lineage>
</organism>
<dbReference type="Proteomes" id="UP001153332">
    <property type="component" value="Unassembled WGS sequence"/>
</dbReference>
<gene>
    <name evidence="1" type="ORF">O1611_g466</name>
</gene>
<name>A0ACC2K0H0_9PEZI</name>
<sequence length="416" mass="46135">MQSIWRLSCAIGIVPIAVNAITSATEARLSINGGPTFNDFLRFSCSELNVQRVDPLVTPGIVPSPHLHQIVGGNAFRPSMDVSLNISGEATCTTCTFTEDFSNYWTAVLFFRHRNGSYHRVPLMENLGLEGQRGGMTVYYTAPYDKKTKVTAFKPGFRMIIGDPLYRQPSPDTNEFKSIAFRCFTTPWGPAPPDSEIGGGNDTRSFPNQPCPYGLRINNFFPTCWDGVNVDSADHKSHVAYPATGTFETEGECPPTHPVRLPQILYEAIWNTSAFNDLSMWPEDGSQPFVLSTGDESGYSWHGDYLFGWKGDALQRAMDQYCGVDCPELKKQTIAEANKCSQPAIVTESIDGWLPALPGNPTGDTEKGDLEYKVHIITINSHLRSATAITARVRWLKSSQQGDTKGRWRKLCRCRG</sequence>
<evidence type="ECO:0000313" key="1">
    <source>
        <dbReference type="EMBL" id="KAJ8133165.1"/>
    </source>
</evidence>
<keyword evidence="2" id="KW-1185">Reference proteome</keyword>
<reference evidence="1" key="1">
    <citation type="submission" date="2022-12" db="EMBL/GenBank/DDBJ databases">
        <title>Genome Sequence of Lasiodiplodia mahajangana.</title>
        <authorList>
            <person name="Buettner E."/>
        </authorList>
    </citation>
    <scope>NUCLEOTIDE SEQUENCE</scope>
    <source>
        <strain evidence="1">VT137</strain>
    </source>
</reference>
<evidence type="ECO:0000313" key="2">
    <source>
        <dbReference type="Proteomes" id="UP001153332"/>
    </source>
</evidence>
<accession>A0ACC2K0H0</accession>
<dbReference type="EMBL" id="JAPUUL010000039">
    <property type="protein sequence ID" value="KAJ8133165.1"/>
    <property type="molecule type" value="Genomic_DNA"/>
</dbReference>
<proteinExistence type="predicted"/>
<protein>
    <submittedName>
        <fullName evidence="1">Uncharacterized protein</fullName>
    </submittedName>
</protein>